<dbReference type="Pfam" id="PF05016">
    <property type="entry name" value="ParE_toxin"/>
    <property type="match status" value="1"/>
</dbReference>
<dbReference type="OrthoDB" id="362857at2"/>
<sequence length="113" mass="13422">MNLFNFEEYVDEVILERGWVYLHLAQKDLQDITAYIAETLKAPKAAMDLIDALDNSIKWLQEYPYSCKLYRAIESIETEYRIMTIKNYLVFYVVTEHEVEIHRIIYAKMDGSC</sequence>
<evidence type="ECO:0000313" key="2">
    <source>
        <dbReference type="EMBL" id="TCP29046.1"/>
    </source>
</evidence>
<keyword evidence="3" id="KW-1185">Reference proteome</keyword>
<reference evidence="2 3" key="1">
    <citation type="submission" date="2019-03" db="EMBL/GenBank/DDBJ databases">
        <title>Genomic Encyclopedia of Type Strains, Phase IV (KMG-IV): sequencing the most valuable type-strain genomes for metagenomic binning, comparative biology and taxonomic classification.</title>
        <authorList>
            <person name="Goeker M."/>
        </authorList>
    </citation>
    <scope>NUCLEOTIDE SEQUENCE [LARGE SCALE GENOMIC DNA]</scope>
    <source>
        <strain evidence="2 3">DSM 19377</strain>
    </source>
</reference>
<proteinExistence type="predicted"/>
<evidence type="ECO:0000313" key="3">
    <source>
        <dbReference type="Proteomes" id="UP000295416"/>
    </source>
</evidence>
<accession>A0A4V2SMX9</accession>
<evidence type="ECO:0000256" key="1">
    <source>
        <dbReference type="ARBA" id="ARBA00022649"/>
    </source>
</evidence>
<dbReference type="EMBL" id="SLXK01000013">
    <property type="protein sequence ID" value="TCP29046.1"/>
    <property type="molecule type" value="Genomic_DNA"/>
</dbReference>
<keyword evidence="1" id="KW-1277">Toxin-antitoxin system</keyword>
<organism evidence="2 3">
    <name type="scientific">Scopulibacillus darangshiensis</name>
    <dbReference type="NCBI Taxonomy" id="442528"/>
    <lineage>
        <taxon>Bacteria</taxon>
        <taxon>Bacillati</taxon>
        <taxon>Bacillota</taxon>
        <taxon>Bacilli</taxon>
        <taxon>Bacillales</taxon>
        <taxon>Sporolactobacillaceae</taxon>
        <taxon>Scopulibacillus</taxon>
    </lineage>
</organism>
<gene>
    <name evidence="2" type="ORF">EV207_11382</name>
</gene>
<dbReference type="InterPro" id="IPR007712">
    <property type="entry name" value="RelE/ParE_toxin"/>
</dbReference>
<dbReference type="InterPro" id="IPR035093">
    <property type="entry name" value="RelE/ParE_toxin_dom_sf"/>
</dbReference>
<dbReference type="Proteomes" id="UP000295416">
    <property type="component" value="Unassembled WGS sequence"/>
</dbReference>
<dbReference type="Gene3D" id="3.30.2310.20">
    <property type="entry name" value="RelE-like"/>
    <property type="match status" value="1"/>
</dbReference>
<dbReference type="RefSeq" id="WP_132746152.1">
    <property type="nucleotide sequence ID" value="NZ_SLXK01000013.1"/>
</dbReference>
<protein>
    <submittedName>
        <fullName evidence="2">Plasmid stabilization system protein ParE</fullName>
    </submittedName>
</protein>
<dbReference type="AlphaFoldDB" id="A0A4V2SMX9"/>
<name>A0A4V2SMX9_9BACL</name>
<comment type="caution">
    <text evidence="2">The sequence shown here is derived from an EMBL/GenBank/DDBJ whole genome shotgun (WGS) entry which is preliminary data.</text>
</comment>